<evidence type="ECO:0000313" key="2">
    <source>
        <dbReference type="EMBL" id="CAD9524545.1"/>
    </source>
</evidence>
<dbReference type="AlphaFoldDB" id="A0A7S2INB8"/>
<protein>
    <submittedName>
        <fullName evidence="2">Uncharacterized protein</fullName>
    </submittedName>
</protein>
<feature type="compositionally biased region" description="Polar residues" evidence="1">
    <location>
        <begin position="1"/>
        <end position="17"/>
    </location>
</feature>
<feature type="compositionally biased region" description="Low complexity" evidence="1">
    <location>
        <begin position="18"/>
        <end position="35"/>
    </location>
</feature>
<reference evidence="2" key="1">
    <citation type="submission" date="2021-01" db="EMBL/GenBank/DDBJ databases">
        <authorList>
            <person name="Corre E."/>
            <person name="Pelletier E."/>
            <person name="Niang G."/>
            <person name="Scheremetjew M."/>
            <person name="Finn R."/>
            <person name="Kale V."/>
            <person name="Holt S."/>
            <person name="Cochrane G."/>
            <person name="Meng A."/>
            <person name="Brown T."/>
            <person name="Cohen L."/>
        </authorList>
    </citation>
    <scope>NUCLEOTIDE SEQUENCE</scope>
    <source>
        <strain evidence="2">RCC3387</strain>
    </source>
</reference>
<accession>A0A7S2INB8</accession>
<feature type="region of interest" description="Disordered" evidence="1">
    <location>
        <begin position="1"/>
        <end position="35"/>
    </location>
</feature>
<proteinExistence type="predicted"/>
<sequence length="183" mass="18052">MSFTPDGGQTQANNAMQTSFSPSVPSTPASSSSLTSFAPAAGSMGMGAGGMGGGFGGMGMLGPMGMMGGMGGMDVMSMGMMGGVGANEAMFRAALSSGIHGGQSQLLVLLPAELVQRVLIPRGHLAEIAQRCQVRIDLGADVPPNLRQVSLGGSVVANAMAALFLQERALQFGAASGGAGGGQ</sequence>
<evidence type="ECO:0000256" key="1">
    <source>
        <dbReference type="SAM" id="MobiDB-lite"/>
    </source>
</evidence>
<organism evidence="2">
    <name type="scientific">Zooxanthella nutricula</name>
    <dbReference type="NCBI Taxonomy" id="1333877"/>
    <lineage>
        <taxon>Eukaryota</taxon>
        <taxon>Sar</taxon>
        <taxon>Alveolata</taxon>
        <taxon>Dinophyceae</taxon>
        <taxon>Peridiniales</taxon>
        <taxon>Peridiniales incertae sedis</taxon>
        <taxon>Zooxanthella</taxon>
    </lineage>
</organism>
<dbReference type="EMBL" id="HBGW01016593">
    <property type="protein sequence ID" value="CAD9524545.1"/>
    <property type="molecule type" value="Transcribed_RNA"/>
</dbReference>
<gene>
    <name evidence="2" type="ORF">BRAN1462_LOCUS10550</name>
</gene>
<name>A0A7S2INB8_9DINO</name>